<proteinExistence type="predicted"/>
<dbReference type="AlphaFoldDB" id="A0A6H1ZNV7"/>
<name>A0A6H1ZNV7_9ZZZZ</name>
<reference evidence="1" key="1">
    <citation type="submission" date="2020-03" db="EMBL/GenBank/DDBJ databases">
        <title>The deep terrestrial virosphere.</title>
        <authorList>
            <person name="Holmfeldt K."/>
            <person name="Nilsson E."/>
            <person name="Simone D."/>
            <person name="Lopez-Fernandez M."/>
            <person name="Wu X."/>
            <person name="de Brujin I."/>
            <person name="Lundin D."/>
            <person name="Andersson A."/>
            <person name="Bertilsson S."/>
            <person name="Dopson M."/>
        </authorList>
    </citation>
    <scope>NUCLEOTIDE SEQUENCE</scope>
    <source>
        <strain evidence="1">TM448A01411</strain>
    </source>
</reference>
<accession>A0A6H1ZNV7</accession>
<gene>
    <name evidence="1" type="ORF">TM448A01411_0002</name>
</gene>
<evidence type="ECO:0000313" key="1">
    <source>
        <dbReference type="EMBL" id="QJA49606.1"/>
    </source>
</evidence>
<dbReference type="EMBL" id="MT144145">
    <property type="protein sequence ID" value="QJA49606.1"/>
    <property type="molecule type" value="Genomic_DNA"/>
</dbReference>
<protein>
    <submittedName>
        <fullName evidence="1">Uncharacterized protein</fullName>
    </submittedName>
</protein>
<sequence length="86" mass="10037">MGKNWDYSKAKGREMRLNAELRFYHTGEPVPQPPLFSHCGTMQAHFNHAWHNVSQCDIRIHLNQSIVPTGTDKLSKLRSLRQWHSL</sequence>
<organism evidence="1">
    <name type="scientific">viral metagenome</name>
    <dbReference type="NCBI Taxonomy" id="1070528"/>
    <lineage>
        <taxon>unclassified sequences</taxon>
        <taxon>metagenomes</taxon>
        <taxon>organismal metagenomes</taxon>
    </lineage>
</organism>